<name>A0AAV4PED2_CAEEX</name>
<protein>
    <submittedName>
        <fullName evidence="1">Uncharacterized protein</fullName>
    </submittedName>
</protein>
<dbReference type="AlphaFoldDB" id="A0AAV4PED2"/>
<sequence length="79" mass="8617">MFYVHDAEGDARIDFLEGGVHCLVSFGDGPHRLTNVSELGKGEGKKFRVELYEAEIQSCVLGHRLNGPMGVAEVVARNS</sequence>
<evidence type="ECO:0000313" key="2">
    <source>
        <dbReference type="Proteomes" id="UP001054945"/>
    </source>
</evidence>
<gene>
    <name evidence="1" type="ORF">CEXT_542111</name>
</gene>
<dbReference type="Proteomes" id="UP001054945">
    <property type="component" value="Unassembled WGS sequence"/>
</dbReference>
<dbReference type="EMBL" id="BPLR01004449">
    <property type="protein sequence ID" value="GIX94920.1"/>
    <property type="molecule type" value="Genomic_DNA"/>
</dbReference>
<comment type="caution">
    <text evidence="1">The sequence shown here is derived from an EMBL/GenBank/DDBJ whole genome shotgun (WGS) entry which is preliminary data.</text>
</comment>
<keyword evidence="2" id="KW-1185">Reference proteome</keyword>
<accession>A0AAV4PED2</accession>
<organism evidence="1 2">
    <name type="scientific">Caerostris extrusa</name>
    <name type="common">Bark spider</name>
    <name type="synonym">Caerostris bankana</name>
    <dbReference type="NCBI Taxonomy" id="172846"/>
    <lineage>
        <taxon>Eukaryota</taxon>
        <taxon>Metazoa</taxon>
        <taxon>Ecdysozoa</taxon>
        <taxon>Arthropoda</taxon>
        <taxon>Chelicerata</taxon>
        <taxon>Arachnida</taxon>
        <taxon>Araneae</taxon>
        <taxon>Araneomorphae</taxon>
        <taxon>Entelegynae</taxon>
        <taxon>Araneoidea</taxon>
        <taxon>Araneidae</taxon>
        <taxon>Caerostris</taxon>
    </lineage>
</organism>
<reference evidence="1 2" key="1">
    <citation type="submission" date="2021-06" db="EMBL/GenBank/DDBJ databases">
        <title>Caerostris extrusa draft genome.</title>
        <authorList>
            <person name="Kono N."/>
            <person name="Arakawa K."/>
        </authorList>
    </citation>
    <scope>NUCLEOTIDE SEQUENCE [LARGE SCALE GENOMIC DNA]</scope>
</reference>
<evidence type="ECO:0000313" key="1">
    <source>
        <dbReference type="EMBL" id="GIX94920.1"/>
    </source>
</evidence>
<proteinExistence type="predicted"/>